<dbReference type="PANTHER" id="PTHR24321">
    <property type="entry name" value="DEHYDROGENASES, SHORT CHAIN"/>
    <property type="match status" value="1"/>
</dbReference>
<keyword evidence="2 3" id="KW-0560">Oxidoreductase</keyword>
<gene>
    <name evidence="3" type="ORF">ACFQVD_38710</name>
</gene>
<dbReference type="RefSeq" id="WP_343977395.1">
    <property type="nucleotide sequence ID" value="NZ_BAAAGK010000150.1"/>
</dbReference>
<protein>
    <submittedName>
        <fullName evidence="3">SDR family NAD(P)-dependent oxidoreductase</fullName>
        <ecNumber evidence="3">1.1.1.-</ecNumber>
    </submittedName>
</protein>
<dbReference type="PANTHER" id="PTHR24321:SF8">
    <property type="entry name" value="ESTRADIOL 17-BETA-DEHYDROGENASE 8-RELATED"/>
    <property type="match status" value="1"/>
</dbReference>
<dbReference type="InterPro" id="IPR036291">
    <property type="entry name" value="NAD(P)-bd_dom_sf"/>
</dbReference>
<dbReference type="Pfam" id="PF13561">
    <property type="entry name" value="adh_short_C2"/>
    <property type="match status" value="1"/>
</dbReference>
<dbReference type="PROSITE" id="PS00061">
    <property type="entry name" value="ADH_SHORT"/>
    <property type="match status" value="1"/>
</dbReference>
<evidence type="ECO:0000313" key="4">
    <source>
        <dbReference type="Proteomes" id="UP001596514"/>
    </source>
</evidence>
<name>A0ABW2TCS4_9ACTN</name>
<dbReference type="PRINTS" id="PR00081">
    <property type="entry name" value="GDHRDH"/>
</dbReference>
<keyword evidence="4" id="KW-1185">Reference proteome</keyword>
<dbReference type="EC" id="1.1.1.-" evidence="3"/>
<dbReference type="GO" id="GO:0016491">
    <property type="term" value="F:oxidoreductase activity"/>
    <property type="evidence" value="ECO:0007669"/>
    <property type="project" value="UniProtKB-KW"/>
</dbReference>
<dbReference type="InterPro" id="IPR002347">
    <property type="entry name" value="SDR_fam"/>
</dbReference>
<evidence type="ECO:0000256" key="2">
    <source>
        <dbReference type="ARBA" id="ARBA00023002"/>
    </source>
</evidence>
<proteinExistence type="inferred from homology"/>
<evidence type="ECO:0000313" key="3">
    <source>
        <dbReference type="EMBL" id="MFC7606052.1"/>
    </source>
</evidence>
<organism evidence="3 4">
    <name type="scientific">Streptosporangium amethystogenes subsp. fukuiense</name>
    <dbReference type="NCBI Taxonomy" id="698418"/>
    <lineage>
        <taxon>Bacteria</taxon>
        <taxon>Bacillati</taxon>
        <taxon>Actinomycetota</taxon>
        <taxon>Actinomycetes</taxon>
        <taxon>Streptosporangiales</taxon>
        <taxon>Streptosporangiaceae</taxon>
        <taxon>Streptosporangium</taxon>
    </lineage>
</organism>
<comment type="caution">
    <text evidence="3">The sequence shown here is derived from an EMBL/GenBank/DDBJ whole genome shotgun (WGS) entry which is preliminary data.</text>
</comment>
<accession>A0ABW2TCS4</accession>
<dbReference type="CDD" id="cd05233">
    <property type="entry name" value="SDR_c"/>
    <property type="match status" value="1"/>
</dbReference>
<reference evidence="4" key="1">
    <citation type="journal article" date="2019" name="Int. J. Syst. Evol. Microbiol.">
        <title>The Global Catalogue of Microorganisms (GCM) 10K type strain sequencing project: providing services to taxonomists for standard genome sequencing and annotation.</title>
        <authorList>
            <consortium name="The Broad Institute Genomics Platform"/>
            <consortium name="The Broad Institute Genome Sequencing Center for Infectious Disease"/>
            <person name="Wu L."/>
            <person name="Ma J."/>
        </authorList>
    </citation>
    <scope>NUCLEOTIDE SEQUENCE [LARGE SCALE GENOMIC DNA]</scope>
    <source>
        <strain evidence="4">JCM 10083</strain>
    </source>
</reference>
<dbReference type="SUPFAM" id="SSF51735">
    <property type="entry name" value="NAD(P)-binding Rossmann-fold domains"/>
    <property type="match status" value="1"/>
</dbReference>
<comment type="similarity">
    <text evidence="1">Belongs to the short-chain dehydrogenases/reductases (SDR) family.</text>
</comment>
<dbReference type="PRINTS" id="PR00080">
    <property type="entry name" value="SDRFAMILY"/>
</dbReference>
<dbReference type="InterPro" id="IPR020904">
    <property type="entry name" value="Sc_DH/Rdtase_CS"/>
</dbReference>
<dbReference type="Proteomes" id="UP001596514">
    <property type="component" value="Unassembled WGS sequence"/>
</dbReference>
<evidence type="ECO:0000256" key="1">
    <source>
        <dbReference type="ARBA" id="ARBA00006484"/>
    </source>
</evidence>
<sequence>MGANMTGRFSSKVIIVTGGTAGMGRAAAERIASEGGTVVLAARDKARGEEVAAGIVADGGTALFVPTDMTVEEEVAALVATAVDTFGRLDGAFNNAGGGDTISSVHTMETEFWKATIDLNLTSLYYSLRYEVPAILASGGGSIVNNASAGGVVGNPLMHAYVAAKHGVIGLTKSVALEMAKEGIRVNALVTGLIDTPLYRDAVAAEPSFEVYLKSLIPTGQVGAAQDVAAFAAFLLSDEAPFITGAALAIDGGMTAQ</sequence>
<dbReference type="EMBL" id="JBHTEE010000001">
    <property type="protein sequence ID" value="MFC7606052.1"/>
    <property type="molecule type" value="Genomic_DNA"/>
</dbReference>
<dbReference type="Gene3D" id="3.40.50.720">
    <property type="entry name" value="NAD(P)-binding Rossmann-like Domain"/>
    <property type="match status" value="1"/>
</dbReference>